<accession>A0ABM8Q059</accession>
<reference evidence="1 2" key="1">
    <citation type="submission" date="2020-11" db="EMBL/GenBank/DDBJ databases">
        <authorList>
            <person name="Peeters C."/>
        </authorList>
    </citation>
    <scope>NUCLEOTIDE SEQUENCE [LARGE SCALE GENOMIC DNA]</scope>
    <source>
        <strain evidence="1 2">LMG 8286</strain>
    </source>
</reference>
<dbReference type="PROSITE" id="PS51257">
    <property type="entry name" value="PROKAR_LIPOPROTEIN"/>
    <property type="match status" value="1"/>
</dbReference>
<evidence type="ECO:0000313" key="2">
    <source>
        <dbReference type="Proteomes" id="UP000789359"/>
    </source>
</evidence>
<comment type="caution">
    <text evidence="1">The sequence shown here is derived from an EMBL/GenBank/DDBJ whole genome shotgun (WGS) entry which is preliminary data.</text>
</comment>
<protein>
    <recommendedName>
        <fullName evidence="3">Lipoprotein</fullName>
    </recommendedName>
</protein>
<sequence>MKFWLVCLAIFFAGCTQKINTPELSFTQKEFIITSKSDENRLVVSNQDGIYRFVMFNSFGVPVSDKELRGGRFKSVKFLPPSGEYDQLFLGILEILKANAKKAQVKTTQDNYGVALVY</sequence>
<keyword evidence="2" id="KW-1185">Reference proteome</keyword>
<evidence type="ECO:0000313" key="1">
    <source>
        <dbReference type="EMBL" id="CAD7286175.1"/>
    </source>
</evidence>
<proteinExistence type="predicted"/>
<gene>
    <name evidence="1" type="ORF">LMG8286_00006</name>
</gene>
<name>A0ABM8Q059_9BACT</name>
<organism evidence="1 2">
    <name type="scientific">Campylobacter suis</name>
    <dbReference type="NCBI Taxonomy" id="2790657"/>
    <lineage>
        <taxon>Bacteria</taxon>
        <taxon>Pseudomonadati</taxon>
        <taxon>Campylobacterota</taxon>
        <taxon>Epsilonproteobacteria</taxon>
        <taxon>Campylobacterales</taxon>
        <taxon>Campylobacteraceae</taxon>
        <taxon>Campylobacter</taxon>
    </lineage>
</organism>
<dbReference type="EMBL" id="CAJHOE010000001">
    <property type="protein sequence ID" value="CAD7286175.1"/>
    <property type="molecule type" value="Genomic_DNA"/>
</dbReference>
<evidence type="ECO:0008006" key="3">
    <source>
        <dbReference type="Google" id="ProtNLM"/>
    </source>
</evidence>
<dbReference type="Proteomes" id="UP000789359">
    <property type="component" value="Unassembled WGS sequence"/>
</dbReference>
<dbReference type="RefSeq" id="WP_230055827.1">
    <property type="nucleotide sequence ID" value="NZ_CAJHOE010000001.1"/>
</dbReference>